<feature type="region of interest" description="Disordered" evidence="3">
    <location>
        <begin position="27"/>
        <end position="50"/>
    </location>
</feature>
<dbReference type="InParanoid" id="G4TQ44"/>
<feature type="compositionally biased region" description="Basic and acidic residues" evidence="3">
    <location>
        <begin position="1375"/>
        <end position="1387"/>
    </location>
</feature>
<feature type="region of interest" description="Disordered" evidence="3">
    <location>
        <begin position="1352"/>
        <end position="1411"/>
    </location>
</feature>
<dbReference type="InterPro" id="IPR036770">
    <property type="entry name" value="Ankyrin_rpt-contain_sf"/>
</dbReference>
<keyword evidence="6" id="KW-1185">Reference proteome</keyword>
<evidence type="ECO:0000256" key="2">
    <source>
        <dbReference type="PROSITE-ProRule" id="PRU00235"/>
    </source>
</evidence>
<dbReference type="SUPFAM" id="SSF50985">
    <property type="entry name" value="RCC1/BLIP-II"/>
    <property type="match status" value="1"/>
</dbReference>
<feature type="repeat" description="RCC1" evidence="2">
    <location>
        <begin position="167"/>
        <end position="231"/>
    </location>
</feature>
<dbReference type="InterPro" id="IPR002110">
    <property type="entry name" value="Ankyrin_rpt"/>
</dbReference>
<evidence type="ECO:0000313" key="5">
    <source>
        <dbReference type="EMBL" id="CCA73437.1"/>
    </source>
</evidence>
<comment type="caution">
    <text evidence="5">The sequence shown here is derived from an EMBL/GenBank/DDBJ whole genome shotgun (WGS) entry which is preliminary data.</text>
</comment>
<dbReference type="Gene3D" id="2.130.10.30">
    <property type="entry name" value="Regulator of chromosome condensation 1/beta-lactamase-inhibitor protein II"/>
    <property type="match status" value="1"/>
</dbReference>
<dbReference type="Gene3D" id="1.25.40.20">
    <property type="entry name" value="Ankyrin repeat-containing domain"/>
    <property type="match status" value="1"/>
</dbReference>
<keyword evidence="1" id="KW-0677">Repeat</keyword>
<dbReference type="InterPro" id="IPR000210">
    <property type="entry name" value="BTB/POZ_dom"/>
</dbReference>
<feature type="compositionally biased region" description="Low complexity" evidence="3">
    <location>
        <begin position="1206"/>
        <end position="1221"/>
    </location>
</feature>
<dbReference type="Pfam" id="PF12796">
    <property type="entry name" value="Ank_2"/>
    <property type="match status" value="1"/>
</dbReference>
<dbReference type="InterPro" id="IPR051625">
    <property type="entry name" value="Signaling_Regulatory_Domain"/>
</dbReference>
<evidence type="ECO:0000256" key="3">
    <source>
        <dbReference type="SAM" id="MobiDB-lite"/>
    </source>
</evidence>
<dbReference type="InterPro" id="IPR009091">
    <property type="entry name" value="RCC1/BLIP-II"/>
</dbReference>
<feature type="region of interest" description="Disordered" evidence="3">
    <location>
        <begin position="1133"/>
        <end position="1339"/>
    </location>
</feature>
<proteinExistence type="predicted"/>
<dbReference type="Proteomes" id="UP000007148">
    <property type="component" value="Unassembled WGS sequence"/>
</dbReference>
<gene>
    <name evidence="5" type="ORF">PIIN_07391</name>
</gene>
<protein>
    <recommendedName>
        <fullName evidence="4">BTB domain-containing protein</fullName>
    </recommendedName>
</protein>
<feature type="domain" description="BTB" evidence="4">
    <location>
        <begin position="833"/>
        <end position="899"/>
    </location>
</feature>
<dbReference type="STRING" id="1109443.G4TQ44"/>
<dbReference type="OrthoDB" id="1893551at2759"/>
<feature type="compositionally biased region" description="Basic residues" evidence="3">
    <location>
        <begin position="1388"/>
        <end position="1398"/>
    </location>
</feature>
<accession>G4TQ44</accession>
<dbReference type="SMART" id="SM00248">
    <property type="entry name" value="ANK"/>
    <property type="match status" value="2"/>
</dbReference>
<name>G4TQ44_SERID</name>
<feature type="compositionally biased region" description="Polar residues" evidence="3">
    <location>
        <begin position="1157"/>
        <end position="1167"/>
    </location>
</feature>
<dbReference type="SUPFAM" id="SSF48403">
    <property type="entry name" value="Ankyrin repeat"/>
    <property type="match status" value="1"/>
</dbReference>
<organism evidence="5 6">
    <name type="scientific">Serendipita indica (strain DSM 11827)</name>
    <name type="common">Root endophyte fungus</name>
    <name type="synonym">Piriformospora indica</name>
    <dbReference type="NCBI Taxonomy" id="1109443"/>
    <lineage>
        <taxon>Eukaryota</taxon>
        <taxon>Fungi</taxon>
        <taxon>Dikarya</taxon>
        <taxon>Basidiomycota</taxon>
        <taxon>Agaricomycotina</taxon>
        <taxon>Agaricomycetes</taxon>
        <taxon>Sebacinales</taxon>
        <taxon>Serendipitaceae</taxon>
        <taxon>Serendipita</taxon>
    </lineage>
</organism>
<dbReference type="SUPFAM" id="SSF54695">
    <property type="entry name" value="POZ domain"/>
    <property type="match status" value="1"/>
</dbReference>
<dbReference type="InterPro" id="IPR000408">
    <property type="entry name" value="Reg_chr_condens"/>
</dbReference>
<feature type="compositionally biased region" description="Polar residues" evidence="3">
    <location>
        <begin position="1354"/>
        <end position="1374"/>
    </location>
</feature>
<dbReference type="HOGENOM" id="CLU_002285_0_0_1"/>
<sequence length="1411" mass="154538">MSALHAYFHLRKQEEFQKCLEHSKAACSTSSSSGQGINVGSNSGPSRSLTKIPVLGPKSVDVNARDSLGRTVLHLACSAVDPMALEFIRLLLAHPQINVNLQDAESSWSALHRALYAGNVPAAVLLLQRNDTERYLKDTEGYTPFDVYNSTVDGTNPPDIGDSEPHAELYTWGSNRNATLGLGDGDDRMYPEQVIVRRNDYTAGQLFDRLKPVPITDVYMSKTHTTILTAESKSNIRTCGFLSGGHVARGQSAHSQMQYSFINPQETFPHKLISLALGQDHTLAVTSAGEVLSWGFNRFAQLGYAIEGTGKAVDNQVQATPRKVTGPLRNQRVLGVACCKTASACWTATQLFTWGTNGGQLGYDISHLYVDKEKVAQPQVLPRPVATVTEPVAGVAMTDSAMLVLLKNGDVLCFLDESYWKLPFALPKTQRHFLSLKSGIRKVTTSGGNTSQFALISNMGDVFLFSTEDYFISKRDGKPIRPIPQLVWAVRRQFTADVALATDGSMILCTKSGHVFIRSRAMKTSLLHGPRNSSSAAKGASAFKFHRVSSLQRVIRVFTNGAGDFAALRLNSIPESILLARHTLADDLEDALPFRWKLPTTSIGLQTQKEEAIRQSVPLISNQNVDDEEGPDVDIAHDLRAAMDICDYLQLGTNAPEPPEALGTLPNLASKLGADVFFKVGKLTIPAHKTIVQTRAPKLIEALRGGKLQLHNSRYGSTITFDGTSTKRGSKVSTVMVRGCQPAVILLLCYYLYCDRVVALWERRISLTISVHYISLKLNVATIQQELITLASQDMLNLTNLEASAQRVGLVAPHPTLVIDCARLMVSNTDTTHDVVLLLQDRQVHAHSIVLRARSSYFATFFDRDCWTSERAASNHGIITVDLKEFNYRPMSYLLRYLYQDVGVEAFSHLDFIQSTEQLTQFMFELISCSNFLLMDRYTDICSSYILRYIDSQNVASILVDAMHFNAQRLVQRIHGYMAGNLETLLDQNALDSLPDYAIGGFAHNLRLRQTALQPFMRSGGNLAKLEKRWESWLALQDFPSIIVPTHRIAPLRSTSTTVIPPPVHSPTTEAPYTARLLANRSTVSQETADLFAMDTDFAASSSLTKSCLASEAPRWWKESKTEKVDMKSIMEAEQQAADSRRTAQANKKYQPPALRPSSSISASTMSKDVPSPGPRVAPTALQSTSKSSVGGFTPHSSNEKPWSLPGAAPSSTPPRSTGSPWATPDATPSKGRPSPMTKQISANTAPPTQQLSKAAPSTSQSGPLIIPSKAPGLAAPMRKKASADGSAWASPPQPRMDKREGRKNPSFLEIQEQQASMPLPKGPPKSLKQIQEEEQEAAREAAFLSWFEAESARVQQQNAQVDAKTLQGNGQRENVSRRGKSGEGKRGRGGTRGKGRGGHLGPRVAQVHVD</sequence>
<evidence type="ECO:0000313" key="6">
    <source>
        <dbReference type="Proteomes" id="UP000007148"/>
    </source>
</evidence>
<dbReference type="Pfam" id="PF00415">
    <property type="entry name" value="RCC1"/>
    <property type="match status" value="1"/>
</dbReference>
<dbReference type="InterPro" id="IPR011333">
    <property type="entry name" value="SKP1/BTB/POZ_sf"/>
</dbReference>
<dbReference type="FunCoup" id="G4TQ44">
    <property type="interactions" value="90"/>
</dbReference>
<dbReference type="PROSITE" id="PS50012">
    <property type="entry name" value="RCC1_3"/>
    <property type="match status" value="2"/>
</dbReference>
<feature type="compositionally biased region" description="Polar residues" evidence="3">
    <location>
        <begin position="1181"/>
        <end position="1201"/>
    </location>
</feature>
<dbReference type="PANTHER" id="PTHR22872:SF2">
    <property type="entry name" value="INHIBITOR OF BRUTON TYROSINE KINASE"/>
    <property type="match status" value="1"/>
</dbReference>
<dbReference type="eggNOG" id="KOG0783">
    <property type="taxonomic scope" value="Eukaryota"/>
</dbReference>
<evidence type="ECO:0000256" key="1">
    <source>
        <dbReference type="ARBA" id="ARBA00022737"/>
    </source>
</evidence>
<feature type="repeat" description="RCC1" evidence="2">
    <location>
        <begin position="289"/>
        <end position="349"/>
    </location>
</feature>
<dbReference type="OMA" id="FEFVLRY"/>
<dbReference type="SMART" id="SM00225">
    <property type="entry name" value="BTB"/>
    <property type="match status" value="1"/>
</dbReference>
<dbReference type="Pfam" id="PF00651">
    <property type="entry name" value="BTB"/>
    <property type="match status" value="1"/>
</dbReference>
<feature type="compositionally biased region" description="Polar residues" evidence="3">
    <location>
        <begin position="1237"/>
        <end position="1263"/>
    </location>
</feature>
<dbReference type="EMBL" id="CAFZ01000225">
    <property type="protein sequence ID" value="CCA73437.1"/>
    <property type="molecule type" value="Genomic_DNA"/>
</dbReference>
<evidence type="ECO:0000259" key="4">
    <source>
        <dbReference type="PROSITE" id="PS50097"/>
    </source>
</evidence>
<reference evidence="5 6" key="1">
    <citation type="journal article" date="2011" name="PLoS Pathog.">
        <title>Endophytic Life Strategies Decoded by Genome and Transcriptome Analyses of the Mutualistic Root Symbiont Piriformospora indica.</title>
        <authorList>
            <person name="Zuccaro A."/>
            <person name="Lahrmann U."/>
            <person name="Guldener U."/>
            <person name="Langen G."/>
            <person name="Pfiffi S."/>
            <person name="Biedenkopf D."/>
            <person name="Wong P."/>
            <person name="Samans B."/>
            <person name="Grimm C."/>
            <person name="Basiewicz M."/>
            <person name="Murat C."/>
            <person name="Martin F."/>
            <person name="Kogel K.H."/>
        </authorList>
    </citation>
    <scope>NUCLEOTIDE SEQUENCE [LARGE SCALE GENOMIC DNA]</scope>
    <source>
        <strain evidence="5 6">DSM 11827</strain>
    </source>
</reference>
<dbReference type="PROSITE" id="PS50097">
    <property type="entry name" value="BTB"/>
    <property type="match status" value="1"/>
</dbReference>
<dbReference type="PANTHER" id="PTHR22872">
    <property type="entry name" value="BTK-BINDING PROTEIN-RELATED"/>
    <property type="match status" value="1"/>
</dbReference>
<dbReference type="Gene3D" id="3.30.710.10">
    <property type="entry name" value="Potassium Channel Kv1.1, Chain A"/>
    <property type="match status" value="2"/>
</dbReference>
<feature type="compositionally biased region" description="Polar residues" evidence="3">
    <location>
        <begin position="34"/>
        <end position="49"/>
    </location>
</feature>